<proteinExistence type="inferred from homology"/>
<dbReference type="GO" id="GO:0051765">
    <property type="term" value="F:inositol tetrakisphosphate kinase activity"/>
    <property type="evidence" value="ECO:0007669"/>
    <property type="project" value="TreeGrafter"/>
</dbReference>
<dbReference type="GO" id="GO:0008440">
    <property type="term" value="F:inositol-1,4,5-trisphosphate 3-kinase activity"/>
    <property type="evidence" value="ECO:0007669"/>
    <property type="project" value="TreeGrafter"/>
</dbReference>
<sequence length="416" mass="48088">MMENNFEKMKLNGEEVKEDEGQIMMKIKACLPCGMHLLKTQVAGHRMDLKKKTFGIICESEEIILKSGDKKHLRDREIDFYEKVKNSDDPVYKSLSKLIPKYCGIRELCLFNETVQFLALGNTTSGMSEPCVIDIKIGKRTWDPLAGANKRASEDKKYAESKSAYGFSITGFRMIDVMTKCLKVFDKNDGKNLNSETVVEALKTFLNIAPDRPPCRNLLIMLLTSLWKILAFFRTQKLLRFYSSSVLIVYDASRLRHALRTNHQNEIEKRYDYSNIPTNYPSWSSSANMKVDKKQLKKSSSSHNFNAHEKDNRILTNKSKCLEMNGHDKKVIHTLCRTHSVENNYDSEMIKMKQDYTYVLSELMKPSKPYPDWVRVTMIDFAHVYPAEDNSVDKNYLDGIENLIKILETFLDNCQN</sequence>
<gene>
    <name evidence="9" type="ORF">HCN44_008070</name>
</gene>
<keyword evidence="3" id="KW-0547">Nucleotide-binding</keyword>
<name>A0A834XMD1_APHGI</name>
<dbReference type="Gene3D" id="3.30.470.160">
    <property type="entry name" value="Inositol polyphosphate kinase"/>
    <property type="match status" value="1"/>
</dbReference>
<comment type="caution">
    <text evidence="9">The sequence shown here is derived from an EMBL/GenBank/DDBJ whole genome shotgun (WGS) entry which is preliminary data.</text>
</comment>
<dbReference type="PANTHER" id="PTHR12400:SF51">
    <property type="entry name" value="INOSITOL POLYPHOSPHATE MULTIKINASE"/>
    <property type="match status" value="1"/>
</dbReference>
<organism evidence="9 10">
    <name type="scientific">Aphidius gifuensis</name>
    <name type="common">Parasitoid wasp</name>
    <dbReference type="NCBI Taxonomy" id="684658"/>
    <lineage>
        <taxon>Eukaryota</taxon>
        <taxon>Metazoa</taxon>
        <taxon>Ecdysozoa</taxon>
        <taxon>Arthropoda</taxon>
        <taxon>Hexapoda</taxon>
        <taxon>Insecta</taxon>
        <taxon>Pterygota</taxon>
        <taxon>Neoptera</taxon>
        <taxon>Endopterygota</taxon>
        <taxon>Hymenoptera</taxon>
        <taxon>Apocrita</taxon>
        <taxon>Ichneumonoidea</taxon>
        <taxon>Braconidae</taxon>
        <taxon>Aphidiinae</taxon>
        <taxon>Aphidius</taxon>
    </lineage>
</organism>
<evidence type="ECO:0000256" key="2">
    <source>
        <dbReference type="ARBA" id="ARBA00022679"/>
    </source>
</evidence>
<keyword evidence="10" id="KW-1185">Reference proteome</keyword>
<comment type="catalytic activity">
    <reaction evidence="6">
        <text>1D-myo-inositol 1,4,5-trisphosphate + 2 ATP = 1D-myo-inositol 1,3,4,5,6-pentakisphosphate + 2 ADP + 2 H(+)</text>
        <dbReference type="Rhea" id="RHEA:32359"/>
        <dbReference type="ChEBI" id="CHEBI:15378"/>
        <dbReference type="ChEBI" id="CHEBI:30616"/>
        <dbReference type="ChEBI" id="CHEBI:57733"/>
        <dbReference type="ChEBI" id="CHEBI:203600"/>
        <dbReference type="ChEBI" id="CHEBI:456216"/>
        <dbReference type="EC" id="2.7.1.151"/>
    </reaction>
</comment>
<dbReference type="SUPFAM" id="SSF56104">
    <property type="entry name" value="SAICAR synthase-like"/>
    <property type="match status" value="1"/>
</dbReference>
<evidence type="ECO:0000256" key="7">
    <source>
        <dbReference type="ARBA" id="ARBA00036525"/>
    </source>
</evidence>
<dbReference type="GO" id="GO:0005737">
    <property type="term" value="C:cytoplasm"/>
    <property type="evidence" value="ECO:0007669"/>
    <property type="project" value="TreeGrafter"/>
</dbReference>
<comment type="similarity">
    <text evidence="1 8">Belongs to the inositol phosphokinase (IPK) family.</text>
</comment>
<dbReference type="EMBL" id="JACMRX010000005">
    <property type="protein sequence ID" value="KAF7989396.1"/>
    <property type="molecule type" value="Genomic_DNA"/>
</dbReference>
<evidence type="ECO:0000256" key="5">
    <source>
        <dbReference type="ARBA" id="ARBA00022840"/>
    </source>
</evidence>
<evidence type="ECO:0000256" key="6">
    <source>
        <dbReference type="ARBA" id="ARBA00036164"/>
    </source>
</evidence>
<keyword evidence="2 8" id="KW-0808">Transferase</keyword>
<dbReference type="AlphaFoldDB" id="A0A834XMD1"/>
<evidence type="ECO:0000256" key="3">
    <source>
        <dbReference type="ARBA" id="ARBA00022741"/>
    </source>
</evidence>
<reference evidence="9 10" key="1">
    <citation type="submission" date="2020-08" db="EMBL/GenBank/DDBJ databases">
        <title>Aphidius gifuensis genome sequencing and assembly.</title>
        <authorList>
            <person name="Du Z."/>
        </authorList>
    </citation>
    <scope>NUCLEOTIDE SEQUENCE [LARGE SCALE GENOMIC DNA]</scope>
    <source>
        <strain evidence="9">YNYX2018</strain>
        <tissue evidence="9">Adults</tissue>
    </source>
</reference>
<evidence type="ECO:0000256" key="8">
    <source>
        <dbReference type="RuleBase" id="RU363090"/>
    </source>
</evidence>
<dbReference type="GO" id="GO:0005634">
    <property type="term" value="C:nucleus"/>
    <property type="evidence" value="ECO:0007669"/>
    <property type="project" value="TreeGrafter"/>
</dbReference>
<dbReference type="InterPro" id="IPR038286">
    <property type="entry name" value="IPK_sf"/>
</dbReference>
<keyword evidence="4 8" id="KW-0418">Kinase</keyword>
<dbReference type="OrthoDB" id="5958943at2759"/>
<dbReference type="PANTHER" id="PTHR12400">
    <property type="entry name" value="INOSITOL POLYPHOSPHATE KINASE"/>
    <property type="match status" value="1"/>
</dbReference>
<protein>
    <recommendedName>
        <fullName evidence="8">Kinase</fullName>
        <ecNumber evidence="8">2.7.-.-</ecNumber>
    </recommendedName>
</protein>
<dbReference type="Proteomes" id="UP000639338">
    <property type="component" value="Unassembled WGS sequence"/>
</dbReference>
<accession>A0A834XMD1</accession>
<dbReference type="GO" id="GO:0032958">
    <property type="term" value="P:inositol phosphate biosynthetic process"/>
    <property type="evidence" value="ECO:0007669"/>
    <property type="project" value="InterPro"/>
</dbReference>
<evidence type="ECO:0000313" key="10">
    <source>
        <dbReference type="Proteomes" id="UP000639338"/>
    </source>
</evidence>
<evidence type="ECO:0000256" key="4">
    <source>
        <dbReference type="ARBA" id="ARBA00022777"/>
    </source>
</evidence>
<evidence type="ECO:0000256" key="1">
    <source>
        <dbReference type="ARBA" id="ARBA00007374"/>
    </source>
</evidence>
<keyword evidence="5" id="KW-0067">ATP-binding</keyword>
<dbReference type="EC" id="2.7.-.-" evidence="8"/>
<dbReference type="InterPro" id="IPR005522">
    <property type="entry name" value="IPK"/>
</dbReference>
<dbReference type="GO" id="GO:0005524">
    <property type="term" value="F:ATP binding"/>
    <property type="evidence" value="ECO:0007669"/>
    <property type="project" value="UniProtKB-KW"/>
</dbReference>
<dbReference type="Pfam" id="PF03770">
    <property type="entry name" value="IPK"/>
    <property type="match status" value="1"/>
</dbReference>
<evidence type="ECO:0000313" key="9">
    <source>
        <dbReference type="EMBL" id="KAF7989396.1"/>
    </source>
</evidence>
<comment type="catalytic activity">
    <reaction evidence="7">
        <text>1D-myo-inositol 1,3,4,6-tetrakisphosphate + ATP = 1D-myo-inositol 1,3,4,5,6-pentakisphosphate + ADP + H(+)</text>
        <dbReference type="Rhea" id="RHEA:12717"/>
        <dbReference type="ChEBI" id="CHEBI:15378"/>
        <dbReference type="ChEBI" id="CHEBI:30616"/>
        <dbReference type="ChEBI" id="CHEBI:57660"/>
        <dbReference type="ChEBI" id="CHEBI:57733"/>
        <dbReference type="ChEBI" id="CHEBI:456216"/>
        <dbReference type="EC" id="2.7.1.140"/>
    </reaction>
</comment>